<dbReference type="PANTHER" id="PTHR35446:SF2">
    <property type="entry name" value="CARBOXYMUCONOLACTONE DECARBOXYLASE-LIKE DOMAIN-CONTAINING PROTEIN"/>
    <property type="match status" value="1"/>
</dbReference>
<proteinExistence type="predicted"/>
<dbReference type="Pfam" id="PF02627">
    <property type="entry name" value="CMD"/>
    <property type="match status" value="1"/>
</dbReference>
<feature type="domain" description="Carboxymuconolactone decarboxylase-like" evidence="1">
    <location>
        <begin position="55"/>
        <end position="98"/>
    </location>
</feature>
<dbReference type="SUPFAM" id="SSF69118">
    <property type="entry name" value="AhpD-like"/>
    <property type="match status" value="1"/>
</dbReference>
<dbReference type="PANTHER" id="PTHR35446">
    <property type="entry name" value="SI:CH211-175M2.5"/>
    <property type="match status" value="1"/>
</dbReference>
<sequence>MLQIGGVLMKNLVLKGIVKAGSFMNMNNRVNYFKVSPVGMENVMLQEKYVNKITMDRKLIPLVKLYISVLNGCSYCIELHYKEAVKKKVEKKYIENIINLDIENEIFNNKEKTILLFSKKLTLITEHSISDEDYLNMRKYLSEKEYIDFILLINQVNTWNRISIGSGNIGNEIDDR</sequence>
<accession>A0A327ZWC4</accession>
<evidence type="ECO:0000313" key="2">
    <source>
        <dbReference type="EMBL" id="RAK46653.1"/>
    </source>
</evidence>
<organism evidence="2 3">
    <name type="scientific">Macrococcus epidermidis</name>
    <dbReference type="NCBI Taxonomy" id="1902580"/>
    <lineage>
        <taxon>Bacteria</taxon>
        <taxon>Bacillati</taxon>
        <taxon>Bacillota</taxon>
        <taxon>Bacilli</taxon>
        <taxon>Bacillales</taxon>
        <taxon>Staphylococcaceae</taxon>
        <taxon>Macrococcus</taxon>
    </lineage>
</organism>
<reference evidence="2 3" key="1">
    <citation type="journal article" date="2018" name="Front. Microbiol.">
        <title>Description and Comparative Genomics of Macrococcus caseolyticus subsp. hominis subsp. nov., Macrococcus goetzii sp. nov., Macrococcus epidermidis sp. nov., and Macrococcus bohemicus sp. nov., Novel Macrococci From Human Clinical Material With Virulence Potential and Suspected Uptake of Foreign DNA by Natural Transformation.</title>
        <authorList>
            <person name="Maslanova I."/>
            <person name="Wertheimer Z."/>
            <person name="Sedlacek I."/>
            <person name="Svec P."/>
            <person name="Indrakova A."/>
            <person name="Kovarovic V."/>
            <person name="Schumann P."/>
            <person name="Sproer C."/>
            <person name="Kralova S."/>
            <person name="Sedo O."/>
            <person name="Kristofova L."/>
            <person name="Vrbovska V."/>
            <person name="Fuzik T."/>
            <person name="Petras P."/>
            <person name="Zdrahal Z."/>
            <person name="Ruzickova V."/>
            <person name="Doskar J."/>
            <person name="Pantucek R."/>
        </authorList>
    </citation>
    <scope>NUCLEOTIDE SEQUENCE [LARGE SCALE GENOMIC DNA]</scope>
    <source>
        <strain evidence="2 3">01/688</strain>
    </source>
</reference>
<keyword evidence="3" id="KW-1185">Reference proteome</keyword>
<evidence type="ECO:0000313" key="3">
    <source>
        <dbReference type="Proteomes" id="UP000249808"/>
    </source>
</evidence>
<dbReference type="EMBL" id="PZJH01000001">
    <property type="protein sequence ID" value="RAK46653.1"/>
    <property type="molecule type" value="Genomic_DNA"/>
</dbReference>
<name>A0A327ZWC4_9STAP</name>
<dbReference type="GO" id="GO:0051920">
    <property type="term" value="F:peroxiredoxin activity"/>
    <property type="evidence" value="ECO:0007669"/>
    <property type="project" value="InterPro"/>
</dbReference>
<gene>
    <name evidence="2" type="ORF">BHU61_04120</name>
</gene>
<dbReference type="NCBIfam" id="TIGR00778">
    <property type="entry name" value="ahpD_dom"/>
    <property type="match status" value="1"/>
</dbReference>
<dbReference type="AlphaFoldDB" id="A0A327ZWC4"/>
<dbReference type="Proteomes" id="UP000249808">
    <property type="component" value="Unassembled WGS sequence"/>
</dbReference>
<comment type="caution">
    <text evidence="2">The sequence shown here is derived from an EMBL/GenBank/DDBJ whole genome shotgun (WGS) entry which is preliminary data.</text>
</comment>
<dbReference type="Gene3D" id="1.20.1290.10">
    <property type="entry name" value="AhpD-like"/>
    <property type="match status" value="1"/>
</dbReference>
<dbReference type="InterPro" id="IPR004675">
    <property type="entry name" value="AhpD_core"/>
</dbReference>
<dbReference type="InterPro" id="IPR029032">
    <property type="entry name" value="AhpD-like"/>
</dbReference>
<protein>
    <recommendedName>
        <fullName evidence="1">Carboxymuconolactone decarboxylase-like domain-containing protein</fullName>
    </recommendedName>
</protein>
<dbReference type="InterPro" id="IPR003779">
    <property type="entry name" value="CMD-like"/>
</dbReference>
<evidence type="ECO:0000259" key="1">
    <source>
        <dbReference type="Pfam" id="PF02627"/>
    </source>
</evidence>